<evidence type="ECO:0000313" key="1">
    <source>
        <dbReference type="EMBL" id="KAJ8117439.1"/>
    </source>
</evidence>
<dbReference type="Proteomes" id="UP001153334">
    <property type="component" value="Unassembled WGS sequence"/>
</dbReference>
<sequence>MMFLNILVLALVWVVRLISCIPRVTVSRVTVSRSAPINSYALANITWEGSLTEDGPTVSFTGQSMAEIRSEINKVAPGFTWPEPVTQSPHGTTRTLVKNSEHRILCNKVTRAYADYYHILDQAAQLQAMPGFCRVSPTLDGQPLSCNRLTCTGGSGIYLCNHSDNHDSISTCARVGQYAEEIVTWCYDGATSNVKGQIYDGDYWSVMVHADNC</sequence>
<organism evidence="1 2">
    <name type="scientific">Nemania bipapillata</name>
    <dbReference type="NCBI Taxonomy" id="110536"/>
    <lineage>
        <taxon>Eukaryota</taxon>
        <taxon>Fungi</taxon>
        <taxon>Dikarya</taxon>
        <taxon>Ascomycota</taxon>
        <taxon>Pezizomycotina</taxon>
        <taxon>Sordariomycetes</taxon>
        <taxon>Xylariomycetidae</taxon>
        <taxon>Xylariales</taxon>
        <taxon>Xylariaceae</taxon>
        <taxon>Nemania</taxon>
    </lineage>
</organism>
<dbReference type="EMBL" id="JAPESX010001096">
    <property type="protein sequence ID" value="KAJ8117439.1"/>
    <property type="molecule type" value="Genomic_DNA"/>
</dbReference>
<evidence type="ECO:0000313" key="2">
    <source>
        <dbReference type="Proteomes" id="UP001153334"/>
    </source>
</evidence>
<comment type="caution">
    <text evidence="1">The sequence shown here is derived from an EMBL/GenBank/DDBJ whole genome shotgun (WGS) entry which is preliminary data.</text>
</comment>
<gene>
    <name evidence="1" type="ORF">ONZ43_g4208</name>
</gene>
<protein>
    <submittedName>
        <fullName evidence="1">Uncharacterized protein</fullName>
    </submittedName>
</protein>
<proteinExistence type="predicted"/>
<reference evidence="1" key="1">
    <citation type="submission" date="2022-11" db="EMBL/GenBank/DDBJ databases">
        <title>Genome Sequence of Nemania bipapillata.</title>
        <authorList>
            <person name="Buettner E."/>
        </authorList>
    </citation>
    <scope>NUCLEOTIDE SEQUENCE</scope>
    <source>
        <strain evidence="1">CP14</strain>
    </source>
</reference>
<name>A0ACC2IQG7_9PEZI</name>
<keyword evidence="2" id="KW-1185">Reference proteome</keyword>
<accession>A0ACC2IQG7</accession>